<keyword evidence="1 7" id="KW-0436">Ligase</keyword>
<dbReference type="Gene3D" id="3.40.50.620">
    <property type="entry name" value="HUPs"/>
    <property type="match status" value="1"/>
</dbReference>
<keyword evidence="7" id="KW-0648">Protein biosynthesis</keyword>
<gene>
    <name evidence="10" type="ORF">GCM10011503_20060</name>
</gene>
<evidence type="ECO:0000256" key="3">
    <source>
        <dbReference type="ARBA" id="ARBA00022741"/>
    </source>
</evidence>
<keyword evidence="4" id="KW-0862">Zinc</keyword>
<dbReference type="NCBIfam" id="NF004315">
    <property type="entry name" value="PRK05710.1-4"/>
    <property type="match status" value="1"/>
</dbReference>
<organism evidence="10 11">
    <name type="scientific">Henriciella pelagia</name>
    <dbReference type="NCBI Taxonomy" id="1977912"/>
    <lineage>
        <taxon>Bacteria</taxon>
        <taxon>Pseudomonadati</taxon>
        <taxon>Pseudomonadota</taxon>
        <taxon>Alphaproteobacteria</taxon>
        <taxon>Hyphomonadales</taxon>
        <taxon>Hyphomonadaceae</taxon>
        <taxon>Henriciella</taxon>
    </lineage>
</organism>
<proteinExistence type="inferred from homology"/>
<evidence type="ECO:0000259" key="9">
    <source>
        <dbReference type="Pfam" id="PF00749"/>
    </source>
</evidence>
<feature type="region of interest" description="Disordered" evidence="8">
    <location>
        <begin position="111"/>
        <end position="133"/>
    </location>
</feature>
<evidence type="ECO:0000313" key="11">
    <source>
        <dbReference type="Proteomes" id="UP000628854"/>
    </source>
</evidence>
<keyword evidence="11" id="KW-1185">Reference proteome</keyword>
<dbReference type="InterPro" id="IPR000924">
    <property type="entry name" value="Glu/Gln-tRNA-synth"/>
</dbReference>
<dbReference type="PRINTS" id="PR00987">
    <property type="entry name" value="TRNASYNTHGLU"/>
</dbReference>
<dbReference type="InterPro" id="IPR014729">
    <property type="entry name" value="Rossmann-like_a/b/a_fold"/>
</dbReference>
<dbReference type="InterPro" id="IPR020058">
    <property type="entry name" value="Glu/Gln-tRNA-synth_Ib_cat-dom"/>
</dbReference>
<dbReference type="Pfam" id="PF00749">
    <property type="entry name" value="tRNA-synt_1c"/>
    <property type="match status" value="1"/>
</dbReference>
<comment type="caution">
    <text evidence="10">The sequence shown here is derived from an EMBL/GenBank/DDBJ whole genome shotgun (WGS) entry which is preliminary data.</text>
</comment>
<dbReference type="InterPro" id="IPR001412">
    <property type="entry name" value="aa-tRNA-synth_I_CS"/>
</dbReference>
<feature type="domain" description="Glutamyl/glutaminyl-tRNA synthetase class Ib catalytic" evidence="9">
    <location>
        <begin position="5"/>
        <end position="269"/>
    </location>
</feature>
<evidence type="ECO:0000256" key="1">
    <source>
        <dbReference type="ARBA" id="ARBA00022598"/>
    </source>
</evidence>
<name>A0ABQ1JLK4_9PROT</name>
<evidence type="ECO:0000256" key="7">
    <source>
        <dbReference type="RuleBase" id="RU363037"/>
    </source>
</evidence>
<dbReference type="PROSITE" id="PS00178">
    <property type="entry name" value="AA_TRNA_LIGASE_I"/>
    <property type="match status" value="1"/>
</dbReference>
<evidence type="ECO:0000256" key="4">
    <source>
        <dbReference type="ARBA" id="ARBA00022833"/>
    </source>
</evidence>
<dbReference type="Proteomes" id="UP000628854">
    <property type="component" value="Unassembled WGS sequence"/>
</dbReference>
<dbReference type="SUPFAM" id="SSF52374">
    <property type="entry name" value="Nucleotidylyl transferase"/>
    <property type="match status" value="1"/>
</dbReference>
<evidence type="ECO:0000256" key="8">
    <source>
        <dbReference type="SAM" id="MobiDB-lite"/>
    </source>
</evidence>
<sequence>MTEFVTRFAPSPTGLLHLGHAASAWHVWEAARRAGGRVLLRIEDIDLGRCRPEFTDAILEDLAWLGLAWEEPLRVQSNHFDDYDRVVRRLTEMGLTYRCFRSRTQIAQEQAEAGLPPGAPFKGSPLSPSEEARQLEAGRPYTWRLSLSACREYLGDVYDTLSFSLCSSDGGMDTMKARPDLHGDINLTRKDSPTAYHVASTHDDALQGITHVIRGEDLADAAHMHVLIQALMGWSQPIYTHHPLVLGPDGKKLAKRFASQSLASLRAEGLTPDQVRRLAGV</sequence>
<reference evidence="11" key="1">
    <citation type="journal article" date="2019" name="Int. J. Syst. Evol. Microbiol.">
        <title>The Global Catalogue of Microorganisms (GCM) 10K type strain sequencing project: providing services to taxonomists for standard genome sequencing and annotation.</title>
        <authorList>
            <consortium name="The Broad Institute Genomics Platform"/>
            <consortium name="The Broad Institute Genome Sequencing Center for Infectious Disease"/>
            <person name="Wu L."/>
            <person name="Ma J."/>
        </authorList>
    </citation>
    <scope>NUCLEOTIDE SEQUENCE [LARGE SCALE GENOMIC DNA]</scope>
    <source>
        <strain evidence="11">CGMCC 1.15928</strain>
    </source>
</reference>
<keyword evidence="2" id="KW-0479">Metal-binding</keyword>
<evidence type="ECO:0000256" key="6">
    <source>
        <dbReference type="ARBA" id="ARBA00023146"/>
    </source>
</evidence>
<keyword evidence="5 7" id="KW-0067">ATP-binding</keyword>
<keyword evidence="3 7" id="KW-0547">Nucleotide-binding</keyword>
<dbReference type="PANTHER" id="PTHR43311:SF1">
    <property type="entry name" value="GLUTAMYL-Q TRNA(ASP) SYNTHETASE"/>
    <property type="match status" value="1"/>
</dbReference>
<accession>A0ABQ1JLK4</accession>
<evidence type="ECO:0000256" key="5">
    <source>
        <dbReference type="ARBA" id="ARBA00022840"/>
    </source>
</evidence>
<keyword evidence="6 7" id="KW-0030">Aminoacyl-tRNA synthetase</keyword>
<evidence type="ECO:0000313" key="10">
    <source>
        <dbReference type="EMBL" id="GGB71387.1"/>
    </source>
</evidence>
<protein>
    <submittedName>
        <fullName evidence="10">tRNA glutamyl-Q(34) synthetase GluQRS</fullName>
    </submittedName>
</protein>
<dbReference type="PANTHER" id="PTHR43311">
    <property type="entry name" value="GLUTAMATE--TRNA LIGASE"/>
    <property type="match status" value="1"/>
</dbReference>
<dbReference type="InterPro" id="IPR049940">
    <property type="entry name" value="GluQ/Sye"/>
</dbReference>
<comment type="similarity">
    <text evidence="7">Belongs to the class-I aminoacyl-tRNA synthetase family.</text>
</comment>
<evidence type="ECO:0000256" key="2">
    <source>
        <dbReference type="ARBA" id="ARBA00022723"/>
    </source>
</evidence>
<dbReference type="EMBL" id="BMKF01000002">
    <property type="protein sequence ID" value="GGB71387.1"/>
    <property type="molecule type" value="Genomic_DNA"/>
</dbReference>